<keyword evidence="2" id="KW-1185">Reference proteome</keyword>
<dbReference type="PIRSF" id="PIRSF008546">
    <property type="entry name" value="UCP008546"/>
    <property type="match status" value="1"/>
</dbReference>
<protein>
    <submittedName>
        <fullName evidence="1">DUF1810 domain-containing protein</fullName>
    </submittedName>
</protein>
<dbReference type="Pfam" id="PF08837">
    <property type="entry name" value="DUF1810"/>
    <property type="match status" value="1"/>
</dbReference>
<dbReference type="InterPro" id="IPR014937">
    <property type="entry name" value="DUF1810"/>
</dbReference>
<organism evidence="1 2">
    <name type="scientific">Endosaccharibacter trunci</name>
    <dbReference type="NCBI Taxonomy" id="2812733"/>
    <lineage>
        <taxon>Bacteria</taxon>
        <taxon>Pseudomonadati</taxon>
        <taxon>Pseudomonadota</taxon>
        <taxon>Alphaproteobacteria</taxon>
        <taxon>Acetobacterales</taxon>
        <taxon>Acetobacteraceae</taxon>
        <taxon>Endosaccharibacter</taxon>
    </lineage>
</organism>
<sequence>MAMTECFDLDRFVQAQEPVIDQVRQELAEGRKRTHWMWFVFPQLRGLGHSAMAQLYGLDGRAEAEAFLRHPVLGPRLRDCTDLVLTARPASISDMFGYPDDMKFHSSMTLFAALPGAPECFHTALTTFFDGRQDQNTLRLLRG</sequence>
<proteinExistence type="predicted"/>
<name>A0ABT1WBA2_9PROT</name>
<dbReference type="SUPFAM" id="SSF140736">
    <property type="entry name" value="Rv1873-like"/>
    <property type="match status" value="1"/>
</dbReference>
<evidence type="ECO:0000313" key="2">
    <source>
        <dbReference type="Proteomes" id="UP001524587"/>
    </source>
</evidence>
<accession>A0ABT1WBA2</accession>
<dbReference type="Proteomes" id="UP001524587">
    <property type="component" value="Unassembled WGS sequence"/>
</dbReference>
<dbReference type="Gene3D" id="1.25.40.380">
    <property type="entry name" value="Protein of unknown function DUF1810"/>
    <property type="match status" value="1"/>
</dbReference>
<comment type="caution">
    <text evidence="1">The sequence shown here is derived from an EMBL/GenBank/DDBJ whole genome shotgun (WGS) entry which is preliminary data.</text>
</comment>
<reference evidence="1 2" key="1">
    <citation type="submission" date="2022-06" db="EMBL/GenBank/DDBJ databases">
        <title>Endosaccharibacter gen. nov., sp. nov., endophytic bacteria isolated from sugarcane.</title>
        <authorList>
            <person name="Pitiwittayakul N."/>
            <person name="Yukphan P."/>
            <person name="Charoenyingcharoen P."/>
            <person name="Tanasupawat S."/>
        </authorList>
    </citation>
    <scope>NUCLEOTIDE SEQUENCE [LARGE SCALE GENOMIC DNA]</scope>
    <source>
        <strain evidence="1 2">KSS8</strain>
    </source>
</reference>
<dbReference type="EMBL" id="JAMSKV010000014">
    <property type="protein sequence ID" value="MCQ8279690.1"/>
    <property type="molecule type" value="Genomic_DNA"/>
</dbReference>
<gene>
    <name evidence="1" type="ORF">NFI95_14690</name>
</gene>
<evidence type="ECO:0000313" key="1">
    <source>
        <dbReference type="EMBL" id="MCQ8279690.1"/>
    </source>
</evidence>
<dbReference type="InterPro" id="IPR036287">
    <property type="entry name" value="Rv1873-like_sf"/>
</dbReference>